<feature type="transmembrane region" description="Helical" evidence="4">
    <location>
        <begin position="265"/>
        <end position="285"/>
    </location>
</feature>
<gene>
    <name evidence="6" type="ORF">Q2T41_14975</name>
</gene>
<dbReference type="Gene3D" id="1.10.10.60">
    <property type="entry name" value="Homeodomain-like"/>
    <property type="match status" value="2"/>
</dbReference>
<evidence type="ECO:0000256" key="2">
    <source>
        <dbReference type="ARBA" id="ARBA00023125"/>
    </source>
</evidence>
<comment type="caution">
    <text evidence="6">The sequence shown here is derived from an EMBL/GenBank/DDBJ whole genome shotgun (WGS) entry which is preliminary data.</text>
</comment>
<reference evidence="6" key="2">
    <citation type="submission" date="2023-06" db="EMBL/GenBank/DDBJ databases">
        <authorList>
            <person name="Lucena T."/>
            <person name="Sun Q."/>
        </authorList>
    </citation>
    <scope>NUCLEOTIDE SEQUENCE</scope>
    <source>
        <strain evidence="6">CECT 8869</strain>
    </source>
</reference>
<dbReference type="InterPro" id="IPR018060">
    <property type="entry name" value="HTH_AraC"/>
</dbReference>
<reference evidence="6" key="1">
    <citation type="journal article" date="2014" name="Int. J. Syst. Evol. Microbiol.">
        <title>Complete genome of a new Firmicutes species belonging to the dominant human colonic microbiota ('Ruminococcus bicirculans') reveals two chromosomes and a selective capacity to utilize plant glucans.</title>
        <authorList>
            <consortium name="NISC Comparative Sequencing Program"/>
            <person name="Wegmann U."/>
            <person name="Louis P."/>
            <person name="Goesmann A."/>
            <person name="Henrissat B."/>
            <person name="Duncan S.H."/>
            <person name="Flint H.J."/>
        </authorList>
    </citation>
    <scope>NUCLEOTIDE SEQUENCE</scope>
    <source>
        <strain evidence="6">CECT 8869</strain>
    </source>
</reference>
<dbReference type="SMART" id="SM00342">
    <property type="entry name" value="HTH_ARAC"/>
    <property type="match status" value="1"/>
</dbReference>
<evidence type="ECO:0000256" key="1">
    <source>
        <dbReference type="ARBA" id="ARBA00023015"/>
    </source>
</evidence>
<feature type="transmembrane region" description="Helical" evidence="4">
    <location>
        <begin position="221"/>
        <end position="245"/>
    </location>
</feature>
<dbReference type="Pfam" id="PF12833">
    <property type="entry name" value="HTH_18"/>
    <property type="match status" value="1"/>
</dbReference>
<feature type="transmembrane region" description="Helical" evidence="4">
    <location>
        <begin position="131"/>
        <end position="151"/>
    </location>
</feature>
<evidence type="ECO:0000313" key="6">
    <source>
        <dbReference type="EMBL" id="MDO1513961.1"/>
    </source>
</evidence>
<name>A0ABT8RV50_9FLAO</name>
<keyword evidence="4" id="KW-1133">Transmembrane helix</keyword>
<evidence type="ECO:0000313" key="7">
    <source>
        <dbReference type="Proteomes" id="UP001168579"/>
    </source>
</evidence>
<dbReference type="InterPro" id="IPR009057">
    <property type="entry name" value="Homeodomain-like_sf"/>
</dbReference>
<dbReference type="PANTHER" id="PTHR43280:SF29">
    <property type="entry name" value="ARAC-FAMILY TRANSCRIPTIONAL REGULATOR"/>
    <property type="match status" value="1"/>
</dbReference>
<evidence type="ECO:0000259" key="5">
    <source>
        <dbReference type="PROSITE" id="PS01124"/>
    </source>
</evidence>
<dbReference type="RefSeq" id="WP_304436736.1">
    <property type="nucleotide sequence ID" value="NZ_JAUKUC010000001.1"/>
</dbReference>
<feature type="transmembrane region" description="Helical" evidence="4">
    <location>
        <begin position="160"/>
        <end position="180"/>
    </location>
</feature>
<organism evidence="6 7">
    <name type="scientific">Maribacter confluentis</name>
    <dbReference type="NCBI Taxonomy" id="1656093"/>
    <lineage>
        <taxon>Bacteria</taxon>
        <taxon>Pseudomonadati</taxon>
        <taxon>Bacteroidota</taxon>
        <taxon>Flavobacteriia</taxon>
        <taxon>Flavobacteriales</taxon>
        <taxon>Flavobacteriaceae</taxon>
        <taxon>Maribacter</taxon>
    </lineage>
</organism>
<feature type="transmembrane region" description="Helical" evidence="4">
    <location>
        <begin position="330"/>
        <end position="349"/>
    </location>
</feature>
<accession>A0ABT8RV50</accession>
<dbReference type="EMBL" id="JAUKUC010000001">
    <property type="protein sequence ID" value="MDO1513961.1"/>
    <property type="molecule type" value="Genomic_DNA"/>
</dbReference>
<keyword evidence="4" id="KW-0812">Transmembrane</keyword>
<protein>
    <submittedName>
        <fullName evidence="6">Helix-turn-helix domain-containing protein</fullName>
    </submittedName>
</protein>
<feature type="domain" description="HTH araC/xylS-type" evidence="5">
    <location>
        <begin position="382"/>
        <end position="488"/>
    </location>
</feature>
<dbReference type="Proteomes" id="UP001168579">
    <property type="component" value="Unassembled WGS sequence"/>
</dbReference>
<keyword evidence="4" id="KW-0472">Membrane</keyword>
<feature type="transmembrane region" description="Helical" evidence="4">
    <location>
        <begin position="192"/>
        <end position="209"/>
    </location>
</feature>
<keyword evidence="1" id="KW-0805">Transcription regulation</keyword>
<dbReference type="SUPFAM" id="SSF46689">
    <property type="entry name" value="Homeodomain-like"/>
    <property type="match status" value="1"/>
</dbReference>
<keyword evidence="3" id="KW-0804">Transcription</keyword>
<dbReference type="InterPro" id="IPR018062">
    <property type="entry name" value="HTH_AraC-typ_CS"/>
</dbReference>
<dbReference type="PANTHER" id="PTHR43280">
    <property type="entry name" value="ARAC-FAMILY TRANSCRIPTIONAL REGULATOR"/>
    <property type="match status" value="1"/>
</dbReference>
<dbReference type="PROSITE" id="PS00041">
    <property type="entry name" value="HTH_ARAC_FAMILY_1"/>
    <property type="match status" value="1"/>
</dbReference>
<evidence type="ECO:0000256" key="4">
    <source>
        <dbReference type="SAM" id="Phobius"/>
    </source>
</evidence>
<keyword evidence="2" id="KW-0238">DNA-binding</keyword>
<sequence length="492" mass="57562">MLKFIFAFFIYVFSLLPLLVFSQGHNGNTNEDCNLMLSSLEKKEIKNGTANDYFELAICMYENERFNAAYDFFIKARSLNFTDKEELEKYLILCSIAMDDNENSLDLNLQVQAPEKTLLANNYKHTIQVHLLNLIFIIVAFTGIITALILFKKYKNNKSNIFLGIFVMTISFALLELVLFWQDFFEYSPTVAIYRVLFFLWAPSLYFYVKSKFIDLRVTNTTVILHYIPFIIVLISLVILGNFNVRTHAPENAFLDSISFIINDNWIKTVHLLIYLILIFNIFKYHKTVMQKNSKNWIKTLMVFMLILILFLVTRAGFEHIYAFDYISKYFIAVYFILFISILAILLLIQPEVITELITATYADQPTKDKYKNSGLTTTMSHQLKSQLEDLLEKDKIYLDNTLTLAKLAKNMNVDRYSLSQVINQELNKNFYELINDYRIKEAVSIIESKGEIQVVDLIYESGFNNKVSFYKAFKKRLDMTPKDYMAKTWNS</sequence>
<evidence type="ECO:0000256" key="3">
    <source>
        <dbReference type="ARBA" id="ARBA00023163"/>
    </source>
</evidence>
<dbReference type="PROSITE" id="PS01124">
    <property type="entry name" value="HTH_ARAC_FAMILY_2"/>
    <property type="match status" value="1"/>
</dbReference>
<keyword evidence="7" id="KW-1185">Reference proteome</keyword>
<feature type="transmembrane region" description="Helical" evidence="4">
    <location>
        <begin position="297"/>
        <end position="318"/>
    </location>
</feature>
<proteinExistence type="predicted"/>